<name>A0A2I0AMK0_9ASPA</name>
<feature type="compositionally biased region" description="Low complexity" evidence="3">
    <location>
        <begin position="407"/>
        <end position="416"/>
    </location>
</feature>
<feature type="compositionally biased region" description="Basic and acidic residues" evidence="3">
    <location>
        <begin position="26"/>
        <end position="36"/>
    </location>
</feature>
<evidence type="ECO:0000256" key="3">
    <source>
        <dbReference type="SAM" id="MobiDB-lite"/>
    </source>
</evidence>
<feature type="compositionally biased region" description="Polar residues" evidence="3">
    <location>
        <begin position="153"/>
        <end position="167"/>
    </location>
</feature>
<dbReference type="InterPro" id="IPR012677">
    <property type="entry name" value="Nucleotide-bd_a/b_plait_sf"/>
</dbReference>
<feature type="domain" description="RRM" evidence="4">
    <location>
        <begin position="315"/>
        <end position="396"/>
    </location>
</feature>
<organism evidence="5 6">
    <name type="scientific">Apostasia shenzhenica</name>
    <dbReference type="NCBI Taxonomy" id="1088818"/>
    <lineage>
        <taxon>Eukaryota</taxon>
        <taxon>Viridiplantae</taxon>
        <taxon>Streptophyta</taxon>
        <taxon>Embryophyta</taxon>
        <taxon>Tracheophyta</taxon>
        <taxon>Spermatophyta</taxon>
        <taxon>Magnoliopsida</taxon>
        <taxon>Liliopsida</taxon>
        <taxon>Asparagales</taxon>
        <taxon>Orchidaceae</taxon>
        <taxon>Apostasioideae</taxon>
        <taxon>Apostasia</taxon>
    </lineage>
</organism>
<dbReference type="InterPro" id="IPR000504">
    <property type="entry name" value="RRM_dom"/>
</dbReference>
<feature type="region of interest" description="Disordered" evidence="3">
    <location>
        <begin position="59"/>
        <end position="92"/>
    </location>
</feature>
<proteinExistence type="predicted"/>
<keyword evidence="1 2" id="KW-0694">RNA-binding</keyword>
<protein>
    <submittedName>
        <fullName evidence="5">Nucleolin 2</fullName>
    </submittedName>
</protein>
<dbReference type="PANTHER" id="PTHR23236:SF11">
    <property type="entry name" value="EUKARYOTIC TRANSLATION INITIATION FACTOR 4H"/>
    <property type="match status" value="1"/>
</dbReference>
<reference evidence="5 6" key="1">
    <citation type="journal article" date="2017" name="Nature">
        <title>The Apostasia genome and the evolution of orchids.</title>
        <authorList>
            <person name="Zhang G.Q."/>
            <person name="Liu K.W."/>
            <person name="Li Z."/>
            <person name="Lohaus R."/>
            <person name="Hsiao Y.Y."/>
            <person name="Niu S.C."/>
            <person name="Wang J.Y."/>
            <person name="Lin Y.C."/>
            <person name="Xu Q."/>
            <person name="Chen L.J."/>
            <person name="Yoshida K."/>
            <person name="Fujiwara S."/>
            <person name="Wang Z.W."/>
            <person name="Zhang Y.Q."/>
            <person name="Mitsuda N."/>
            <person name="Wang M."/>
            <person name="Liu G.H."/>
            <person name="Pecoraro L."/>
            <person name="Huang H.X."/>
            <person name="Xiao X.J."/>
            <person name="Lin M."/>
            <person name="Wu X.Y."/>
            <person name="Wu W.L."/>
            <person name="Chen Y.Y."/>
            <person name="Chang S.B."/>
            <person name="Sakamoto S."/>
            <person name="Ohme-Takagi M."/>
            <person name="Yagi M."/>
            <person name="Zeng S.J."/>
            <person name="Shen C.Y."/>
            <person name="Yeh C.M."/>
            <person name="Luo Y.B."/>
            <person name="Tsai W.C."/>
            <person name="Van de Peer Y."/>
            <person name="Liu Z.J."/>
        </authorList>
    </citation>
    <scope>NUCLEOTIDE SEQUENCE [LARGE SCALE GENOMIC DNA]</scope>
    <source>
        <strain evidence="6">cv. Shenzhen</strain>
        <tissue evidence="5">Stem</tissue>
    </source>
</reference>
<dbReference type="STRING" id="1088818.A0A2I0AMK0"/>
<evidence type="ECO:0000259" key="4">
    <source>
        <dbReference type="PROSITE" id="PS50102"/>
    </source>
</evidence>
<dbReference type="Proteomes" id="UP000236161">
    <property type="component" value="Unassembled WGS sequence"/>
</dbReference>
<dbReference type="Pfam" id="PF00076">
    <property type="entry name" value="RRM_1"/>
    <property type="match status" value="2"/>
</dbReference>
<dbReference type="InterPro" id="IPR035979">
    <property type="entry name" value="RBD_domain_sf"/>
</dbReference>
<dbReference type="PANTHER" id="PTHR23236">
    <property type="entry name" value="EUKARYOTIC TRANSLATION INITIATION FACTOR 4B/4H"/>
    <property type="match status" value="1"/>
</dbReference>
<dbReference type="AlphaFoldDB" id="A0A2I0AMK0"/>
<feature type="region of interest" description="Disordered" evidence="3">
    <location>
        <begin position="395"/>
        <end position="453"/>
    </location>
</feature>
<feature type="compositionally biased region" description="Polar residues" evidence="3">
    <location>
        <begin position="63"/>
        <end position="81"/>
    </location>
</feature>
<dbReference type="SMART" id="SM00360">
    <property type="entry name" value="RRM"/>
    <property type="match status" value="2"/>
</dbReference>
<evidence type="ECO:0000256" key="2">
    <source>
        <dbReference type="PROSITE-ProRule" id="PRU00176"/>
    </source>
</evidence>
<feature type="compositionally biased region" description="Basic residues" evidence="3">
    <location>
        <begin position="418"/>
        <end position="433"/>
    </location>
</feature>
<evidence type="ECO:0000313" key="6">
    <source>
        <dbReference type="Proteomes" id="UP000236161"/>
    </source>
</evidence>
<keyword evidence="6" id="KW-1185">Reference proteome</keyword>
<feature type="compositionally biased region" description="Polar residues" evidence="3">
    <location>
        <begin position="434"/>
        <end position="444"/>
    </location>
</feature>
<dbReference type="EMBL" id="KZ451969">
    <property type="protein sequence ID" value="PKA56790.1"/>
    <property type="molecule type" value="Genomic_DNA"/>
</dbReference>
<dbReference type="GO" id="GO:0003723">
    <property type="term" value="F:RNA binding"/>
    <property type="evidence" value="ECO:0007669"/>
    <property type="project" value="UniProtKB-UniRule"/>
</dbReference>
<accession>A0A2I0AMK0</accession>
<evidence type="ECO:0000256" key="1">
    <source>
        <dbReference type="ARBA" id="ARBA00022884"/>
    </source>
</evidence>
<dbReference type="PROSITE" id="PS50102">
    <property type="entry name" value="RRM"/>
    <property type="match status" value="2"/>
</dbReference>
<dbReference type="Gene3D" id="3.30.70.330">
    <property type="match status" value="2"/>
</dbReference>
<feature type="compositionally biased region" description="Basic and acidic residues" evidence="3">
    <location>
        <begin position="191"/>
        <end position="200"/>
    </location>
</feature>
<feature type="compositionally biased region" description="Acidic residues" evidence="3">
    <location>
        <begin position="133"/>
        <end position="143"/>
    </location>
</feature>
<sequence length="453" mass="49856">MGKSYKKVAEAPVFIPPTKKSKKGKRDADKVLEKCKSSKKQKREVQDVEVKQKIVKASEKANVESTSNKNIQTNRSWSPSNVEEEKSNAPKLKHVIATKKKFIFRNSSSENEGDVTNRKLIAAPVVSKKYMENSDDSDIDSDGENMVKKKPTAPTSQKTQNSTSPSESDSDVEDMVGSNKRLKTSSADVGTNERHVKPENEPDASEYQLLPSVLTTVFVGNLSFKATKDDVLKFFEKAGEVIEVRFAANEDGSFRGFGHVEFGSEWAAQNALKLHGQKIRGRRARIALSCKKSSDVPNERKESNSCDKVEHDVSQTVFVKGFHKSLEEDKIRCLLEEHFGSCGEIMRVSIPQDKETGRSKGFAFVLFNDQGAVPRAFELNGTNLGGCTITVKEPSTLGDNHGRASSGVRPAGQGVARRGGRGRGRGGRQRGSHFKQNVVTASTGKKTKFADRD</sequence>
<evidence type="ECO:0000313" key="5">
    <source>
        <dbReference type="EMBL" id="PKA56790.1"/>
    </source>
</evidence>
<feature type="domain" description="RRM" evidence="4">
    <location>
        <begin position="215"/>
        <end position="291"/>
    </location>
</feature>
<feature type="region of interest" description="Disordered" evidence="3">
    <location>
        <begin position="132"/>
        <end position="204"/>
    </location>
</feature>
<feature type="region of interest" description="Disordered" evidence="3">
    <location>
        <begin position="1"/>
        <end position="46"/>
    </location>
</feature>
<dbReference type="GO" id="GO:0005730">
    <property type="term" value="C:nucleolus"/>
    <property type="evidence" value="ECO:0007669"/>
    <property type="project" value="TreeGrafter"/>
</dbReference>
<dbReference type="OrthoDB" id="439808at2759"/>
<dbReference type="SUPFAM" id="SSF54928">
    <property type="entry name" value="RNA-binding domain, RBD"/>
    <property type="match status" value="2"/>
</dbReference>
<gene>
    <name evidence="5" type="ORF">AXF42_Ash002093</name>
</gene>